<organism evidence="3 4">
    <name type="scientific">Jaapia argillacea MUCL 33604</name>
    <dbReference type="NCBI Taxonomy" id="933084"/>
    <lineage>
        <taxon>Eukaryota</taxon>
        <taxon>Fungi</taxon>
        <taxon>Dikarya</taxon>
        <taxon>Basidiomycota</taxon>
        <taxon>Agaricomycotina</taxon>
        <taxon>Agaricomycetes</taxon>
        <taxon>Agaricomycetidae</taxon>
        <taxon>Jaapiales</taxon>
        <taxon>Jaapiaceae</taxon>
        <taxon>Jaapia</taxon>
    </lineage>
</organism>
<dbReference type="Pfam" id="PF23189">
    <property type="entry name" value="UPF0261_C"/>
    <property type="match status" value="2"/>
</dbReference>
<dbReference type="InParanoid" id="A0A067PFL9"/>
<feature type="domain" description="UPF0261" evidence="2">
    <location>
        <begin position="202"/>
        <end position="259"/>
    </location>
</feature>
<evidence type="ECO:0000259" key="2">
    <source>
        <dbReference type="Pfam" id="PF23189"/>
    </source>
</evidence>
<dbReference type="InterPro" id="IPR008322">
    <property type="entry name" value="UPF0261"/>
</dbReference>
<dbReference type="InterPro" id="IPR051353">
    <property type="entry name" value="Tobamovirus_resist_UPF0261"/>
</dbReference>
<feature type="domain" description="UPF0261" evidence="1">
    <location>
        <begin position="3"/>
        <end position="182"/>
    </location>
</feature>
<evidence type="ECO:0000313" key="4">
    <source>
        <dbReference type="Proteomes" id="UP000027265"/>
    </source>
</evidence>
<dbReference type="Pfam" id="PF06792">
    <property type="entry name" value="UPF0261"/>
    <property type="match status" value="1"/>
</dbReference>
<dbReference type="PANTHER" id="PTHR31862">
    <property type="entry name" value="UPF0261 DOMAIN PROTEIN (AFU_ORTHOLOGUE AFUA_1G10120)"/>
    <property type="match status" value="1"/>
</dbReference>
<dbReference type="PANTHER" id="PTHR31862:SF1">
    <property type="entry name" value="UPF0261 DOMAIN PROTEIN (AFU_ORTHOLOGUE AFUA_1G10120)"/>
    <property type="match status" value="1"/>
</dbReference>
<dbReference type="Proteomes" id="UP000027265">
    <property type="component" value="Unassembled WGS sequence"/>
</dbReference>
<dbReference type="Gene3D" id="3.40.50.12030">
    <property type="entry name" value="Uncharacterised protein family UPF0261, NC domain"/>
    <property type="match status" value="2"/>
</dbReference>
<evidence type="ECO:0000259" key="1">
    <source>
        <dbReference type="Pfam" id="PF06792"/>
    </source>
</evidence>
<protein>
    <submittedName>
        <fullName evidence="3">Uncharacterized protein</fullName>
    </submittedName>
</protein>
<evidence type="ECO:0000313" key="3">
    <source>
        <dbReference type="EMBL" id="KDQ53708.1"/>
    </source>
</evidence>
<dbReference type="AlphaFoldDB" id="A0A067PFL9"/>
<name>A0A067PFL9_9AGAM</name>
<dbReference type="EMBL" id="KL197732">
    <property type="protein sequence ID" value="KDQ53708.1"/>
    <property type="molecule type" value="Genomic_DNA"/>
</dbReference>
<keyword evidence="4" id="KW-1185">Reference proteome</keyword>
<proteinExistence type="predicted"/>
<dbReference type="InterPro" id="IPR056778">
    <property type="entry name" value="UPF0261_C"/>
</dbReference>
<dbReference type="NCBIfam" id="NF002674">
    <property type="entry name" value="PRK02399.1-2"/>
    <property type="match status" value="1"/>
</dbReference>
<gene>
    <name evidence="3" type="ORF">JAAARDRAFT_197165</name>
</gene>
<dbReference type="Gene3D" id="3.40.50.12020">
    <property type="entry name" value="Uncharacterised protein family UPF0261, NN domain"/>
    <property type="match status" value="1"/>
</dbReference>
<dbReference type="InterPro" id="IPR044122">
    <property type="entry name" value="UPF0261_N"/>
</dbReference>
<dbReference type="STRING" id="933084.A0A067PFL9"/>
<feature type="domain" description="UPF0261" evidence="2">
    <location>
        <begin position="281"/>
        <end position="438"/>
    </location>
</feature>
<dbReference type="PIRSF" id="PIRSF033271">
    <property type="entry name" value="UCP033271"/>
    <property type="match status" value="1"/>
</dbReference>
<sequence>MRPQVILIGFLDTKEAEHVFVRDILVSKGCDVILIDVSLQAGEPSPTSTHSPASVCSAAGTSLETIRSLPRSEALQFMTKGTQSLVQSYINSSHEGSGIHGLMGLGGSTTTALVCEVMRGVKIGLPKICVSTMASGDVSAYVGDSDICLMPSIVDISGTLNILSSLILTNAASAMAGMAHAYFSTNSASPQDDSPDMKDSPKHLVAVTMFGLTTPGVTAACDRLRSFKDDETGQRLYEPVVFHCTGSGGRTMERLIEEKVQNHPHMNHRDMTDDNASSVQWFDAVLDLTTTELADEQCGGILSAGPTRLTAASKSSIPQVISLGALDMANFGPRSTVPSHYTSSSPPRTLHVHNPSITLLRTSPSEPDLCMVMVPKKGWSGIDVDGGVFWDEEADGALVRELKKGLEEGGKGIEVVEVDGHVNDEWVASGMADRLHELVKRADGSS</sequence>
<accession>A0A067PFL9</accession>
<dbReference type="HOGENOM" id="CLU_036813_1_0_1"/>
<dbReference type="OrthoDB" id="10264588at2759"/>
<reference evidence="4" key="1">
    <citation type="journal article" date="2014" name="Proc. Natl. Acad. Sci. U.S.A.">
        <title>Extensive sampling of basidiomycete genomes demonstrates inadequacy of the white-rot/brown-rot paradigm for wood decay fungi.</title>
        <authorList>
            <person name="Riley R."/>
            <person name="Salamov A.A."/>
            <person name="Brown D.W."/>
            <person name="Nagy L.G."/>
            <person name="Floudas D."/>
            <person name="Held B.W."/>
            <person name="Levasseur A."/>
            <person name="Lombard V."/>
            <person name="Morin E."/>
            <person name="Otillar R."/>
            <person name="Lindquist E.A."/>
            <person name="Sun H."/>
            <person name="LaButti K.M."/>
            <person name="Schmutz J."/>
            <person name="Jabbour D."/>
            <person name="Luo H."/>
            <person name="Baker S.E."/>
            <person name="Pisabarro A.G."/>
            <person name="Walton J.D."/>
            <person name="Blanchette R.A."/>
            <person name="Henrissat B."/>
            <person name="Martin F."/>
            <person name="Cullen D."/>
            <person name="Hibbett D.S."/>
            <person name="Grigoriev I.V."/>
        </authorList>
    </citation>
    <scope>NUCLEOTIDE SEQUENCE [LARGE SCALE GENOMIC DNA]</scope>
    <source>
        <strain evidence="4">MUCL 33604</strain>
    </source>
</reference>
<dbReference type="CDD" id="cd15488">
    <property type="entry name" value="Tm-1-like"/>
    <property type="match status" value="1"/>
</dbReference>